<evidence type="ECO:0000313" key="2">
    <source>
        <dbReference type="Proteomes" id="UP000299102"/>
    </source>
</evidence>
<evidence type="ECO:0000313" key="1">
    <source>
        <dbReference type="EMBL" id="GBP33287.1"/>
    </source>
</evidence>
<organism evidence="1 2">
    <name type="scientific">Eumeta variegata</name>
    <name type="common">Bagworm moth</name>
    <name type="synonym">Eumeta japonica</name>
    <dbReference type="NCBI Taxonomy" id="151549"/>
    <lineage>
        <taxon>Eukaryota</taxon>
        <taxon>Metazoa</taxon>
        <taxon>Ecdysozoa</taxon>
        <taxon>Arthropoda</taxon>
        <taxon>Hexapoda</taxon>
        <taxon>Insecta</taxon>
        <taxon>Pterygota</taxon>
        <taxon>Neoptera</taxon>
        <taxon>Endopterygota</taxon>
        <taxon>Lepidoptera</taxon>
        <taxon>Glossata</taxon>
        <taxon>Ditrysia</taxon>
        <taxon>Tineoidea</taxon>
        <taxon>Psychidae</taxon>
        <taxon>Oiketicinae</taxon>
        <taxon>Eumeta</taxon>
    </lineage>
</organism>
<sequence>MEEEEGEWAAETLTHWTKQTTETATSRRYLVKVCNVLSASAACLPYEADLRIIWADRSAKPANDETCSTYFIRRLCLA</sequence>
<name>A0A4C1V4T5_EUMVA</name>
<comment type="caution">
    <text evidence="1">The sequence shown here is derived from an EMBL/GenBank/DDBJ whole genome shotgun (WGS) entry which is preliminary data.</text>
</comment>
<protein>
    <submittedName>
        <fullName evidence="1">Uncharacterized protein</fullName>
    </submittedName>
</protein>
<dbReference type="AlphaFoldDB" id="A0A4C1V4T5"/>
<keyword evidence="2" id="KW-1185">Reference proteome</keyword>
<gene>
    <name evidence="1" type="ORF">EVAR_30875_1</name>
</gene>
<accession>A0A4C1V4T5</accession>
<dbReference type="EMBL" id="BGZK01000272">
    <property type="protein sequence ID" value="GBP33287.1"/>
    <property type="molecule type" value="Genomic_DNA"/>
</dbReference>
<dbReference type="Proteomes" id="UP000299102">
    <property type="component" value="Unassembled WGS sequence"/>
</dbReference>
<reference evidence="1 2" key="1">
    <citation type="journal article" date="2019" name="Commun. Biol.">
        <title>The bagworm genome reveals a unique fibroin gene that provides high tensile strength.</title>
        <authorList>
            <person name="Kono N."/>
            <person name="Nakamura H."/>
            <person name="Ohtoshi R."/>
            <person name="Tomita M."/>
            <person name="Numata K."/>
            <person name="Arakawa K."/>
        </authorList>
    </citation>
    <scope>NUCLEOTIDE SEQUENCE [LARGE SCALE GENOMIC DNA]</scope>
</reference>
<proteinExistence type="predicted"/>